<comment type="caution">
    <text evidence="2">The sequence shown here is derived from an EMBL/GenBank/DDBJ whole genome shotgun (WGS) entry which is preliminary data.</text>
</comment>
<sequence>MNDPWTVDRLDLDAYLARTGAAAQAPGIDALARLQLAHALTFTFDNLDVLLGTHPGVGLEAVQEKFVGRGRGGYCFEHATLFGAVLERLGYAVTRHLGRVGDVATTPRTHLVLVVDLDGQRLLVDPGIGRPPLGPVPLVDGAEVVWSGWRHRVRDVGAGSWALDRLVHGRWEYVHTADALPVQPVDVEMGHLWTSSHPRSHFRSTLMCTRHGTDDDGGSRVTTLSLDGVSVRRPDRPTEHADLGEVSIAGVLDDLGAHLTAAEIDRLEVVVGDLLDAR</sequence>
<dbReference type="Proteomes" id="UP000628079">
    <property type="component" value="Unassembled WGS sequence"/>
</dbReference>
<dbReference type="Pfam" id="PF00797">
    <property type="entry name" value="Acetyltransf_2"/>
    <property type="match status" value="1"/>
</dbReference>
<reference evidence="2" key="2">
    <citation type="submission" date="2020-09" db="EMBL/GenBank/DDBJ databases">
        <authorList>
            <person name="Sun Q."/>
            <person name="Zhou Y."/>
        </authorList>
    </citation>
    <scope>NUCLEOTIDE SEQUENCE</scope>
    <source>
        <strain evidence="2">CGMCC 1.10749</strain>
    </source>
</reference>
<proteinExistence type="inferred from homology"/>
<evidence type="ECO:0000256" key="1">
    <source>
        <dbReference type="ARBA" id="ARBA00006547"/>
    </source>
</evidence>
<dbReference type="Gene3D" id="3.30.2140.10">
    <property type="entry name" value="Arylamine N-acetyltransferase"/>
    <property type="match status" value="1"/>
</dbReference>
<dbReference type="InterPro" id="IPR001447">
    <property type="entry name" value="Arylamine_N-AcTrfase"/>
</dbReference>
<reference evidence="2" key="1">
    <citation type="journal article" date="2014" name="Int. J. Syst. Evol. Microbiol.">
        <title>Complete genome sequence of Corynebacterium casei LMG S-19264T (=DSM 44701T), isolated from a smear-ripened cheese.</title>
        <authorList>
            <consortium name="US DOE Joint Genome Institute (JGI-PGF)"/>
            <person name="Walter F."/>
            <person name="Albersmeier A."/>
            <person name="Kalinowski J."/>
            <person name="Ruckert C."/>
        </authorList>
    </citation>
    <scope>NUCLEOTIDE SEQUENCE</scope>
    <source>
        <strain evidence="2">CGMCC 1.10749</strain>
    </source>
</reference>
<protein>
    <submittedName>
        <fullName evidence="2">Arylamine N-acetyltransferase</fullName>
    </submittedName>
</protein>
<dbReference type="EMBL" id="BMEA01000001">
    <property type="protein sequence ID" value="GGB76254.1"/>
    <property type="molecule type" value="Genomic_DNA"/>
</dbReference>
<dbReference type="RefSeq" id="WP_035949014.1">
    <property type="nucleotide sequence ID" value="NZ_BMEA01000001.1"/>
</dbReference>
<evidence type="ECO:0000313" key="2">
    <source>
        <dbReference type="EMBL" id="GGB76254.1"/>
    </source>
</evidence>
<dbReference type="PANTHER" id="PTHR11786:SF0">
    <property type="entry name" value="ARYLAMINE N-ACETYLTRANSFERASE 4-RELATED"/>
    <property type="match status" value="1"/>
</dbReference>
<dbReference type="Gene3D" id="2.40.128.150">
    <property type="entry name" value="Cysteine proteinases"/>
    <property type="match status" value="1"/>
</dbReference>
<name>A0A8H9KTS4_9MICO</name>
<dbReference type="SUPFAM" id="SSF54001">
    <property type="entry name" value="Cysteine proteinases"/>
    <property type="match status" value="1"/>
</dbReference>
<dbReference type="GO" id="GO:0016407">
    <property type="term" value="F:acetyltransferase activity"/>
    <property type="evidence" value="ECO:0007669"/>
    <property type="project" value="InterPro"/>
</dbReference>
<dbReference type="AlphaFoldDB" id="A0A8H9KTS4"/>
<evidence type="ECO:0000313" key="3">
    <source>
        <dbReference type="Proteomes" id="UP000628079"/>
    </source>
</evidence>
<organism evidence="2 3">
    <name type="scientific">Knoellia flava</name>
    <dbReference type="NCBI Taxonomy" id="913969"/>
    <lineage>
        <taxon>Bacteria</taxon>
        <taxon>Bacillati</taxon>
        <taxon>Actinomycetota</taxon>
        <taxon>Actinomycetes</taxon>
        <taxon>Micrococcales</taxon>
        <taxon>Intrasporangiaceae</taxon>
        <taxon>Knoellia</taxon>
    </lineage>
</organism>
<accession>A0A8H9KTS4</accession>
<comment type="similarity">
    <text evidence="1">Belongs to the arylamine N-acetyltransferase family.</text>
</comment>
<keyword evidence="2" id="KW-0808">Transferase</keyword>
<dbReference type="InterPro" id="IPR038765">
    <property type="entry name" value="Papain-like_cys_pep_sf"/>
</dbReference>
<gene>
    <name evidence="2" type="primary">nat</name>
    <name evidence="2" type="ORF">GCM10011314_14770</name>
</gene>
<dbReference type="PANTHER" id="PTHR11786">
    <property type="entry name" value="N-HYDROXYARYLAMINE O-ACETYLTRANSFERASE"/>
    <property type="match status" value="1"/>
</dbReference>